<dbReference type="Proteomes" id="UP000218615">
    <property type="component" value="Unassembled WGS sequence"/>
</dbReference>
<keyword evidence="1" id="KW-0472">Membrane</keyword>
<reference evidence="3" key="1">
    <citation type="submission" date="2017-06" db="EMBL/GenBank/DDBJ databases">
        <authorList>
            <person name="Cremers G."/>
        </authorList>
    </citation>
    <scope>NUCLEOTIDE SEQUENCE [LARGE SCALE GENOMIC DNA]</scope>
</reference>
<name>A0A284VTV1_9EURY</name>
<evidence type="ECO:0000256" key="1">
    <source>
        <dbReference type="SAM" id="Phobius"/>
    </source>
</evidence>
<gene>
    <name evidence="2" type="ORF">MNV_830005</name>
</gene>
<evidence type="ECO:0000313" key="3">
    <source>
        <dbReference type="Proteomes" id="UP000218615"/>
    </source>
</evidence>
<feature type="transmembrane region" description="Helical" evidence="1">
    <location>
        <begin position="7"/>
        <end position="26"/>
    </location>
</feature>
<proteinExistence type="predicted"/>
<evidence type="ECO:0000313" key="2">
    <source>
        <dbReference type="EMBL" id="SNQ62724.1"/>
    </source>
</evidence>
<protein>
    <submittedName>
        <fullName evidence="2">Uncharacterized protein</fullName>
    </submittedName>
</protein>
<accession>A0A284VTV1</accession>
<keyword evidence="3" id="KW-1185">Reference proteome</keyword>
<dbReference type="EMBL" id="FZMP01000233">
    <property type="protein sequence ID" value="SNQ62724.1"/>
    <property type="molecule type" value="Genomic_DNA"/>
</dbReference>
<feature type="transmembrane region" description="Helical" evidence="1">
    <location>
        <begin position="32"/>
        <end position="53"/>
    </location>
</feature>
<dbReference type="AlphaFoldDB" id="A0A284VTV1"/>
<keyword evidence="1" id="KW-0812">Transmembrane</keyword>
<organism evidence="2 3">
    <name type="scientific">Candidatus Methanoperedens nitratireducens</name>
    <dbReference type="NCBI Taxonomy" id="1392998"/>
    <lineage>
        <taxon>Archaea</taxon>
        <taxon>Methanobacteriati</taxon>
        <taxon>Methanobacteriota</taxon>
        <taxon>Stenosarchaea group</taxon>
        <taxon>Methanomicrobia</taxon>
        <taxon>Methanosarcinales</taxon>
        <taxon>ANME-2 cluster</taxon>
        <taxon>Candidatus Methanoperedentaceae</taxon>
        <taxon>Candidatus Methanoperedens</taxon>
    </lineage>
</organism>
<keyword evidence="1" id="KW-1133">Transmembrane helix</keyword>
<sequence length="78" mass="8343">MPYKKIKLGVSIGFISAILMVLALFIPVSTIFFALLIGLVFVLPLLALVSIIITGVSMVSKKQGEPSVAEKEEVVIPT</sequence>
<dbReference type="RefSeq" id="WP_096207250.1">
    <property type="nucleotide sequence ID" value="NZ_FZMP01000233.1"/>
</dbReference>